<dbReference type="Pfam" id="PF01969">
    <property type="entry name" value="Ni_insertion"/>
    <property type="match status" value="1"/>
</dbReference>
<dbReference type="STRING" id="1121439.dsat_2424"/>
<sequence length="243" mass="25275">MKSHDKTLFLDPRGGIAGDMLLAALAGLGADLARFQALLRAAGLDVALSLEQRSRAGIAGVGLRIDAPGAQPLRHLADLLALTDALSLPPRAAGRSRAAFRRLAEVEAAVHGVGIEEVHFHEVGAVDTLVDVAGAFWALDELRVGEVVCASLPWFSGTVACAHGLLPLPAPAVLRLLEGKPVYATGIEEEIVTPTGALLVDQVATRFAPGPDGIVLAQATAFGGRVIEAAPWGLRAVLLENYL</sequence>
<evidence type="ECO:0008006" key="4">
    <source>
        <dbReference type="Google" id="ProtNLM"/>
    </source>
</evidence>
<comment type="caution">
    <text evidence="2">The sequence shown here is derived from an EMBL/GenBank/DDBJ whole genome shotgun (WGS) entry which is preliminary data.</text>
</comment>
<accession>S7TEE5</accession>
<dbReference type="AlphaFoldDB" id="S7TEE5"/>
<name>S7TEE5_9BACT</name>
<evidence type="ECO:0000313" key="3">
    <source>
        <dbReference type="Proteomes" id="UP000014975"/>
    </source>
</evidence>
<dbReference type="EMBL" id="ATHI01000005">
    <property type="protein sequence ID" value="EPR35061.1"/>
    <property type="molecule type" value="Genomic_DNA"/>
</dbReference>
<protein>
    <recommendedName>
        <fullName evidence="4">LarC family nickel insertion protein</fullName>
    </recommendedName>
</protein>
<gene>
    <name evidence="2" type="ORF">dsat_2424</name>
</gene>
<reference evidence="2 3" key="1">
    <citation type="journal article" date="2013" name="Genome Announc.">
        <title>Draft genome sequences for three mercury-methylating, sulfate-reducing bacteria.</title>
        <authorList>
            <person name="Brown S.D."/>
            <person name="Hurt R.A.Jr."/>
            <person name="Gilmour C.C."/>
            <person name="Elias D.A."/>
        </authorList>
    </citation>
    <scope>NUCLEOTIDE SEQUENCE [LARGE SCALE GENOMIC DNA]</scope>
    <source>
        <strain evidence="2 3">DSM 16529</strain>
    </source>
</reference>
<dbReference type="InterPro" id="IPR002822">
    <property type="entry name" value="Ni_insertion"/>
</dbReference>
<dbReference type="PANTHER" id="PTHR36566:SF1">
    <property type="entry name" value="PYRIDINIUM-3,5-BISTHIOCARBOXYLIC ACID MONONUCLEOTIDE NICKEL INSERTION PROTEIN"/>
    <property type="match status" value="1"/>
</dbReference>
<dbReference type="eggNOG" id="COG1641">
    <property type="taxonomic scope" value="Bacteria"/>
</dbReference>
<organism evidence="2 3">
    <name type="scientific">Alkalidesulfovibrio alkalitolerans DSM 16529</name>
    <dbReference type="NCBI Taxonomy" id="1121439"/>
    <lineage>
        <taxon>Bacteria</taxon>
        <taxon>Pseudomonadati</taxon>
        <taxon>Thermodesulfobacteriota</taxon>
        <taxon>Desulfovibrionia</taxon>
        <taxon>Desulfovibrionales</taxon>
        <taxon>Desulfovibrionaceae</taxon>
        <taxon>Alkalidesulfovibrio</taxon>
    </lineage>
</organism>
<evidence type="ECO:0000313" key="2">
    <source>
        <dbReference type="EMBL" id="EPR35061.1"/>
    </source>
</evidence>
<keyword evidence="3" id="KW-1185">Reference proteome</keyword>
<dbReference type="Proteomes" id="UP000014975">
    <property type="component" value="Unassembled WGS sequence"/>
</dbReference>
<evidence type="ECO:0000256" key="1">
    <source>
        <dbReference type="ARBA" id="ARBA00022596"/>
    </source>
</evidence>
<dbReference type="PATRIC" id="fig|1121439.3.peg.819"/>
<proteinExistence type="predicted"/>
<keyword evidence="1" id="KW-0533">Nickel</keyword>
<dbReference type="PANTHER" id="PTHR36566">
    <property type="entry name" value="NICKEL INSERTION PROTEIN-RELATED"/>
    <property type="match status" value="1"/>
</dbReference>
<dbReference type="RefSeq" id="WP_020886310.1">
    <property type="nucleotide sequence ID" value="NZ_ATHI01000005.1"/>
</dbReference>